<comment type="caution">
    <text evidence="2">The sequence shown here is derived from an EMBL/GenBank/DDBJ whole genome shotgun (WGS) entry which is preliminary data.</text>
</comment>
<evidence type="ECO:0000313" key="3">
    <source>
        <dbReference type="Proteomes" id="UP000324222"/>
    </source>
</evidence>
<keyword evidence="3" id="KW-1185">Reference proteome</keyword>
<dbReference type="EMBL" id="VSRR010000107">
    <property type="protein sequence ID" value="MPC10241.1"/>
    <property type="molecule type" value="Genomic_DNA"/>
</dbReference>
<accession>A0A5B7CN28</accession>
<reference evidence="2 3" key="1">
    <citation type="submission" date="2019-05" db="EMBL/GenBank/DDBJ databases">
        <title>Another draft genome of Portunus trituberculatus and its Hox gene families provides insights of decapod evolution.</title>
        <authorList>
            <person name="Jeong J.-H."/>
            <person name="Song I."/>
            <person name="Kim S."/>
            <person name="Choi T."/>
            <person name="Kim D."/>
            <person name="Ryu S."/>
            <person name="Kim W."/>
        </authorList>
    </citation>
    <scope>NUCLEOTIDE SEQUENCE [LARGE SCALE GENOMIC DNA]</scope>
    <source>
        <tissue evidence="2">Muscle</tissue>
    </source>
</reference>
<evidence type="ECO:0000256" key="1">
    <source>
        <dbReference type="SAM" id="MobiDB-lite"/>
    </source>
</evidence>
<evidence type="ECO:0000313" key="2">
    <source>
        <dbReference type="EMBL" id="MPC10241.1"/>
    </source>
</evidence>
<protein>
    <submittedName>
        <fullName evidence="2">Uncharacterized protein</fullName>
    </submittedName>
</protein>
<name>A0A5B7CN28_PORTR</name>
<gene>
    <name evidence="2" type="ORF">E2C01_002873</name>
</gene>
<organism evidence="2 3">
    <name type="scientific">Portunus trituberculatus</name>
    <name type="common">Swimming crab</name>
    <name type="synonym">Neptunus trituberculatus</name>
    <dbReference type="NCBI Taxonomy" id="210409"/>
    <lineage>
        <taxon>Eukaryota</taxon>
        <taxon>Metazoa</taxon>
        <taxon>Ecdysozoa</taxon>
        <taxon>Arthropoda</taxon>
        <taxon>Crustacea</taxon>
        <taxon>Multicrustacea</taxon>
        <taxon>Malacostraca</taxon>
        <taxon>Eumalacostraca</taxon>
        <taxon>Eucarida</taxon>
        <taxon>Decapoda</taxon>
        <taxon>Pleocyemata</taxon>
        <taxon>Brachyura</taxon>
        <taxon>Eubrachyura</taxon>
        <taxon>Portunoidea</taxon>
        <taxon>Portunidae</taxon>
        <taxon>Portuninae</taxon>
        <taxon>Portunus</taxon>
    </lineage>
</organism>
<sequence>MRCRMPPGDGTSPSLSLGYGCVVRPPLLSSPLSLLPLTPRSEVSPVGVGTCWSACSCFGSARAGSQSRIHHNPFNTGHYSASSPTRGR</sequence>
<dbReference type="AlphaFoldDB" id="A0A5B7CN28"/>
<dbReference type="Proteomes" id="UP000324222">
    <property type="component" value="Unassembled WGS sequence"/>
</dbReference>
<dbReference type="PROSITE" id="PS51257">
    <property type="entry name" value="PROKAR_LIPOPROTEIN"/>
    <property type="match status" value="1"/>
</dbReference>
<feature type="region of interest" description="Disordered" evidence="1">
    <location>
        <begin position="65"/>
        <end position="88"/>
    </location>
</feature>
<proteinExistence type="predicted"/>